<comment type="cofactor">
    <cofactor evidence="1">
        <name>Fe cation</name>
        <dbReference type="ChEBI" id="CHEBI:24875"/>
    </cofactor>
</comment>
<comment type="caution">
    <text evidence="8">The sequence shown here is derived from an EMBL/GenBank/DDBJ whole genome shotgun (WGS) entry which is preliminary data.</text>
</comment>
<dbReference type="InterPro" id="IPR001885">
    <property type="entry name" value="LipOase_mml"/>
</dbReference>
<gene>
    <name evidence="8" type="ORF">CKO31_20925</name>
</gene>
<keyword evidence="6" id="KW-0472">Membrane</keyword>
<reference evidence="8 9" key="1">
    <citation type="journal article" date="2020" name="Microorganisms">
        <title>Osmotic Adaptation and Compatible Solute Biosynthesis of Phototrophic Bacteria as Revealed from Genome Analyses.</title>
        <authorList>
            <person name="Imhoff J.F."/>
            <person name="Rahn T."/>
            <person name="Kunzel S."/>
            <person name="Keller A."/>
            <person name="Neulinger S.C."/>
        </authorList>
    </citation>
    <scope>NUCLEOTIDE SEQUENCE [LARGE SCALE GENOMIC DNA]</scope>
    <source>
        <strain evidence="8 9">DSM 6210</strain>
    </source>
</reference>
<dbReference type="InterPro" id="IPR013819">
    <property type="entry name" value="LipOase_C"/>
</dbReference>
<dbReference type="RefSeq" id="WP_200241198.1">
    <property type="nucleotide sequence ID" value="NZ_NRRV01000070.1"/>
</dbReference>
<dbReference type="Gene3D" id="2.40.180.10">
    <property type="entry name" value="Catalase core domain"/>
    <property type="match status" value="1"/>
</dbReference>
<organism evidence="8 9">
    <name type="scientific">Thiohalocapsa halophila</name>
    <dbReference type="NCBI Taxonomy" id="69359"/>
    <lineage>
        <taxon>Bacteria</taxon>
        <taxon>Pseudomonadati</taxon>
        <taxon>Pseudomonadota</taxon>
        <taxon>Gammaproteobacteria</taxon>
        <taxon>Chromatiales</taxon>
        <taxon>Chromatiaceae</taxon>
        <taxon>Thiohalocapsa</taxon>
    </lineage>
</organism>
<keyword evidence="2" id="KW-0479">Metal-binding</keyword>
<evidence type="ECO:0000259" key="7">
    <source>
        <dbReference type="PROSITE" id="PS51393"/>
    </source>
</evidence>
<dbReference type="PROSITE" id="PS00711">
    <property type="entry name" value="LIPOXYGENASE_1"/>
    <property type="match status" value="1"/>
</dbReference>
<evidence type="ECO:0000313" key="9">
    <source>
        <dbReference type="Proteomes" id="UP000748752"/>
    </source>
</evidence>
<dbReference type="PANTHER" id="PTHR11771">
    <property type="entry name" value="LIPOXYGENASE"/>
    <property type="match status" value="1"/>
</dbReference>
<keyword evidence="9" id="KW-1185">Reference proteome</keyword>
<dbReference type="PRINTS" id="PR00467">
    <property type="entry name" value="MAMLPOXGNASE"/>
</dbReference>
<dbReference type="Pfam" id="PF00305">
    <property type="entry name" value="Lipoxygenase"/>
    <property type="match status" value="1"/>
</dbReference>
<evidence type="ECO:0000256" key="5">
    <source>
        <dbReference type="SAM" id="MobiDB-lite"/>
    </source>
</evidence>
<dbReference type="SUPFAM" id="SSF56634">
    <property type="entry name" value="Heme-dependent catalase-like"/>
    <property type="match status" value="1"/>
</dbReference>
<evidence type="ECO:0000256" key="4">
    <source>
        <dbReference type="ARBA" id="ARBA00023004"/>
    </source>
</evidence>
<evidence type="ECO:0000313" key="8">
    <source>
        <dbReference type="EMBL" id="MBK1633169.1"/>
    </source>
</evidence>
<evidence type="ECO:0000256" key="2">
    <source>
        <dbReference type="ARBA" id="ARBA00022723"/>
    </source>
</evidence>
<dbReference type="Gene3D" id="3.10.450.60">
    <property type="match status" value="1"/>
</dbReference>
<evidence type="ECO:0000256" key="1">
    <source>
        <dbReference type="ARBA" id="ARBA00001962"/>
    </source>
</evidence>
<keyword evidence="4" id="KW-0408">Iron</keyword>
<feature type="transmembrane region" description="Helical" evidence="6">
    <location>
        <begin position="12"/>
        <end position="31"/>
    </location>
</feature>
<dbReference type="PRINTS" id="PR00087">
    <property type="entry name" value="LIPOXYGENASE"/>
</dbReference>
<dbReference type="Proteomes" id="UP000748752">
    <property type="component" value="Unassembled WGS sequence"/>
</dbReference>
<accession>A0ABS1CML1</accession>
<keyword evidence="6" id="KW-1133">Transmembrane helix</keyword>
<name>A0ABS1CML1_9GAMM</name>
<dbReference type="InterPro" id="IPR036226">
    <property type="entry name" value="LipOase_C_sf"/>
</dbReference>
<feature type="region of interest" description="Disordered" evidence="5">
    <location>
        <begin position="345"/>
        <end position="369"/>
    </location>
</feature>
<keyword evidence="6" id="KW-0812">Transmembrane</keyword>
<dbReference type="InterPro" id="IPR020833">
    <property type="entry name" value="LipOase_Fe_BS"/>
</dbReference>
<dbReference type="InterPro" id="IPR000907">
    <property type="entry name" value="LipOase"/>
</dbReference>
<sequence length="896" mass="101608">MKALFKLLYDRLLLALVSLLIIVLITLNSLLKRVRMSHENGMALAGRVRIVDNPQFPEDGFFTPGRVFPCRLRHASVSYMDDARLVARAASLKFTDAPYDSPLDLMMNSGNAGPFEDAYTFLQFMWATIRGRDPYIVPYLKRYPDELAGIRGALRYPDSYTRLRYYSKTPLAFRSADGVDYYVKFRLLPEGRERDHGRATDDELQCLWRQLIRPGETRSRNYLKDDLERRIAWGPIRYHLEWQLHRRQPDDSRDLLNCVHPWDEETHPWLPLAEVELERTLDYESGQRMWFHISNLPKCMGVPKARSIHDPASLNHLRKLDIWTKRARLLSYRLFTMPKPIPDARVVPEPNTRPRPLCLPQDADPDARRRRQETLAVRRSLYRWAHPAGAPPHVAALPQREAFDLQKRWRMNSDLAVTALDLVLGWLRWTFGTLRGLRRYEVFYSVRKKPITARRWMEDAEFARQRLAGINPLMIRRCEALPENLPVTDAMVAGLLDDGDSLQAALGRGRLYLLDYPLLEDVSTKNGYLTAPICLLYVDKLGRLLPIAAQLRQMPGPQNPVFTPKDSAWLWVTVTRFLQSADAHMHEIVSHLLRTHLVAEVFAVASARQLHPDHPLSALLTPHFRYTLAINDTARRKLLAPGGPIDKTLAAGAAGSLELLAKAWAQWSYADMHPIEDLKRRGVMDEDALPRYDYRDDVQQIWAALHDFVSGYLALFYADDAGVAADTELKAWARELAAADGGRIRDFPGAEGIHTRTLLADTVTRIIYTASAGHAAVNNGQYDMFGYVPNVPGALYAPAPTNKCSASEDDLMRALPGFGACAQQILMVHLLSEPTAEPLGGYGFSAFADLPAVWALIGELRKRLDAIAATIHTRNQGEQRARDYLLPSGIGESIEI</sequence>
<evidence type="ECO:0000256" key="6">
    <source>
        <dbReference type="SAM" id="Phobius"/>
    </source>
</evidence>
<dbReference type="EMBL" id="NRRV01000070">
    <property type="protein sequence ID" value="MBK1633169.1"/>
    <property type="molecule type" value="Genomic_DNA"/>
</dbReference>
<dbReference type="InterPro" id="IPR020835">
    <property type="entry name" value="Catalase_sf"/>
</dbReference>
<feature type="domain" description="Lipoxygenase" evidence="7">
    <location>
        <begin position="357"/>
        <end position="896"/>
    </location>
</feature>
<dbReference type="SUPFAM" id="SSF48484">
    <property type="entry name" value="Lipoxigenase"/>
    <property type="match status" value="1"/>
</dbReference>
<dbReference type="Gene3D" id="1.20.245.10">
    <property type="entry name" value="Lipoxygenase-1, Domain 5"/>
    <property type="match status" value="1"/>
</dbReference>
<evidence type="ECO:0000256" key="3">
    <source>
        <dbReference type="ARBA" id="ARBA00023002"/>
    </source>
</evidence>
<dbReference type="PROSITE" id="PS51393">
    <property type="entry name" value="LIPOXYGENASE_3"/>
    <property type="match status" value="1"/>
</dbReference>
<keyword evidence="3" id="KW-0560">Oxidoreductase</keyword>
<proteinExistence type="predicted"/>
<protein>
    <recommendedName>
        <fullName evidence="7">Lipoxygenase domain-containing protein</fullName>
    </recommendedName>
</protein>